<evidence type="ECO:0000313" key="2">
    <source>
        <dbReference type="Proteomes" id="UP000076154"/>
    </source>
</evidence>
<comment type="caution">
    <text evidence="1">The sequence shown here is derived from an EMBL/GenBank/DDBJ whole genome shotgun (WGS) entry which is preliminary data.</text>
</comment>
<dbReference type="AlphaFoldDB" id="A0A369JJA6"/>
<evidence type="ECO:0000313" key="1">
    <source>
        <dbReference type="EMBL" id="RDB22289.1"/>
    </source>
</evidence>
<name>A0A369JJA6_HYPMA</name>
<protein>
    <submittedName>
        <fullName evidence="1">Uncharacterized protein</fullName>
    </submittedName>
</protein>
<dbReference type="Proteomes" id="UP000076154">
    <property type="component" value="Unassembled WGS sequence"/>
</dbReference>
<dbReference type="EMBL" id="LUEZ02000052">
    <property type="protein sequence ID" value="RDB22289.1"/>
    <property type="molecule type" value="Genomic_DNA"/>
</dbReference>
<organism evidence="1 2">
    <name type="scientific">Hypsizygus marmoreus</name>
    <name type="common">White beech mushroom</name>
    <name type="synonym">Agaricus marmoreus</name>
    <dbReference type="NCBI Taxonomy" id="39966"/>
    <lineage>
        <taxon>Eukaryota</taxon>
        <taxon>Fungi</taxon>
        <taxon>Dikarya</taxon>
        <taxon>Basidiomycota</taxon>
        <taxon>Agaricomycotina</taxon>
        <taxon>Agaricomycetes</taxon>
        <taxon>Agaricomycetidae</taxon>
        <taxon>Agaricales</taxon>
        <taxon>Tricholomatineae</taxon>
        <taxon>Lyophyllaceae</taxon>
        <taxon>Hypsizygus</taxon>
    </lineage>
</organism>
<reference evidence="1" key="1">
    <citation type="submission" date="2018-04" db="EMBL/GenBank/DDBJ databases">
        <title>Whole genome sequencing of Hypsizygus marmoreus.</title>
        <authorList>
            <person name="Choi I.-G."/>
            <person name="Min B."/>
            <person name="Kim J.-G."/>
            <person name="Kim S."/>
            <person name="Oh Y.-L."/>
            <person name="Kong W.-S."/>
            <person name="Park H."/>
            <person name="Jeong J."/>
            <person name="Song E.-S."/>
        </authorList>
    </citation>
    <scope>NUCLEOTIDE SEQUENCE [LARGE SCALE GENOMIC DNA]</scope>
    <source>
        <strain evidence="1">51987-8</strain>
    </source>
</reference>
<keyword evidence="2" id="KW-1185">Reference proteome</keyword>
<gene>
    <name evidence="1" type="ORF">Hypma_010627</name>
</gene>
<accession>A0A369JJA6</accession>
<sequence length="425" mass="47452">MDIGFRFHVWFEPLPLGSLPTSDQNSEISGALSLLSRPHVIPSTYNPSEATIFLLLLTSAAPPIEMPLSLEADDALAEIISQTLASQVLTDSVLRTLVNCSTTSWTAPSNSLLDQVIRDKLTEEIRIVFPHAGHDAIEVLTNTLASDRVTRALLSKGRIDPKDLRLAYSRAYKGGAAEVQALVTSIYARILRVICEKTNKYMLEHRSRPHKPTVWVLMTPLTPISGPSLHSNPMPNAPVVKSRPDCISELLAVIPSVGLPEHIWGLLRETDSFHRELGDQWSSYEYSGRAYIEGILRLAIPQWRRSRSPQFASDMGKVLISREVLDKLEKTLPTPIHPGTLRVMFSDNMHQPELHPPRRPMIEKIFLPLIKPLEDIMSGDSQPPGPGKLRVPNPSEWHVNRIVTSKFEFAPDGEVIEHGTNRRSV</sequence>
<proteinExistence type="predicted"/>
<dbReference type="InParanoid" id="A0A369JJA6"/>